<dbReference type="KEGG" id="nsh:GXM_02329"/>
<dbReference type="Proteomes" id="UP000326678">
    <property type="component" value="Chromosome Gxm1"/>
</dbReference>
<organism evidence="1 2">
    <name type="scientific">Nostoc sphaeroides CCNUC1</name>
    <dbReference type="NCBI Taxonomy" id="2653204"/>
    <lineage>
        <taxon>Bacteria</taxon>
        <taxon>Bacillati</taxon>
        <taxon>Cyanobacteriota</taxon>
        <taxon>Cyanophyceae</taxon>
        <taxon>Nostocales</taxon>
        <taxon>Nostocaceae</taxon>
        <taxon>Nostoc</taxon>
    </lineage>
</organism>
<evidence type="ECO:0000313" key="2">
    <source>
        <dbReference type="Proteomes" id="UP000326678"/>
    </source>
</evidence>
<dbReference type="EMBL" id="CP045226">
    <property type="protein sequence ID" value="QFS44854.1"/>
    <property type="molecule type" value="Genomic_DNA"/>
</dbReference>
<accession>A0A5P8VWV8</accession>
<sequence length="40" mass="4473">MIQNSGLSAIELGFSAQLVQFEGRLALFVRKYSEKQNAVE</sequence>
<gene>
    <name evidence="1" type="ORF">GXM_02329</name>
</gene>
<protein>
    <submittedName>
        <fullName evidence="1">Uncharacterized protein</fullName>
    </submittedName>
</protein>
<evidence type="ECO:0000313" key="1">
    <source>
        <dbReference type="EMBL" id="QFS44854.1"/>
    </source>
</evidence>
<proteinExistence type="predicted"/>
<name>A0A5P8VWV8_9NOSO</name>
<dbReference type="AlphaFoldDB" id="A0A5P8VWV8"/>
<keyword evidence="2" id="KW-1185">Reference proteome</keyword>
<reference evidence="1 2" key="1">
    <citation type="submission" date="2019-10" db="EMBL/GenBank/DDBJ databases">
        <title>Genomic and transcriptomic insights into the perfect genentic adaptation of a filamentous nitrogen-fixing cyanobacterium to rice fields.</title>
        <authorList>
            <person name="Chen Z."/>
        </authorList>
    </citation>
    <scope>NUCLEOTIDE SEQUENCE [LARGE SCALE GENOMIC DNA]</scope>
    <source>
        <strain evidence="1">CCNUC1</strain>
    </source>
</reference>